<feature type="compositionally biased region" description="Polar residues" evidence="2">
    <location>
        <begin position="719"/>
        <end position="731"/>
    </location>
</feature>
<dbReference type="Proteomes" id="UP000515135">
    <property type="component" value="Unplaced"/>
</dbReference>
<name>A0A6P4YNH9_BRABE</name>
<feature type="compositionally biased region" description="Polar residues" evidence="2">
    <location>
        <begin position="621"/>
        <end position="633"/>
    </location>
</feature>
<dbReference type="PROSITE" id="PS50003">
    <property type="entry name" value="PH_DOMAIN"/>
    <property type="match status" value="1"/>
</dbReference>
<dbReference type="SUPFAM" id="SSF50729">
    <property type="entry name" value="PH domain-like"/>
    <property type="match status" value="1"/>
</dbReference>
<dbReference type="InterPro" id="IPR035899">
    <property type="entry name" value="DBL_dom_sf"/>
</dbReference>
<feature type="compositionally biased region" description="Basic residues" evidence="2">
    <location>
        <begin position="642"/>
        <end position="651"/>
    </location>
</feature>
<dbReference type="PROSITE" id="PS50010">
    <property type="entry name" value="DH_2"/>
    <property type="match status" value="1"/>
</dbReference>
<dbReference type="SUPFAM" id="SSF48065">
    <property type="entry name" value="DBL homology domain (DH-domain)"/>
    <property type="match status" value="1"/>
</dbReference>
<dbReference type="Gene3D" id="2.30.29.30">
    <property type="entry name" value="Pleckstrin-homology domain (PH domain)/Phosphotyrosine-binding domain (PTB)"/>
    <property type="match status" value="1"/>
</dbReference>
<feature type="region of interest" description="Disordered" evidence="2">
    <location>
        <begin position="1388"/>
        <end position="1460"/>
    </location>
</feature>
<dbReference type="SMART" id="SM00325">
    <property type="entry name" value="RhoGEF"/>
    <property type="match status" value="1"/>
</dbReference>
<feature type="compositionally biased region" description="Low complexity" evidence="2">
    <location>
        <begin position="1446"/>
        <end position="1460"/>
    </location>
</feature>
<keyword evidence="1" id="KW-0597">Phosphoprotein</keyword>
<evidence type="ECO:0000313" key="5">
    <source>
        <dbReference type="Proteomes" id="UP000515135"/>
    </source>
</evidence>
<evidence type="ECO:0000313" key="6">
    <source>
        <dbReference type="RefSeq" id="XP_019618736.1"/>
    </source>
</evidence>
<dbReference type="RefSeq" id="XP_019618736.1">
    <property type="nucleotide sequence ID" value="XM_019763177.1"/>
</dbReference>
<accession>A0A6P4YNH9</accession>
<dbReference type="SMART" id="SM00233">
    <property type="entry name" value="PH"/>
    <property type="match status" value="1"/>
</dbReference>
<feature type="domain" description="PH" evidence="3">
    <location>
        <begin position="374"/>
        <end position="473"/>
    </location>
</feature>
<feature type="region of interest" description="Disordered" evidence="2">
    <location>
        <begin position="52"/>
        <end position="93"/>
    </location>
</feature>
<feature type="compositionally biased region" description="Low complexity" evidence="2">
    <location>
        <begin position="1199"/>
        <end position="1210"/>
    </location>
</feature>
<dbReference type="PANTHER" id="PTHR45924:SF2">
    <property type="entry name" value="FI17866P1"/>
    <property type="match status" value="1"/>
</dbReference>
<feature type="compositionally biased region" description="Basic and acidic residues" evidence="2">
    <location>
        <begin position="66"/>
        <end position="75"/>
    </location>
</feature>
<feature type="region of interest" description="Disordered" evidence="2">
    <location>
        <begin position="698"/>
        <end position="829"/>
    </location>
</feature>
<evidence type="ECO:0000259" key="4">
    <source>
        <dbReference type="PROSITE" id="PS50010"/>
    </source>
</evidence>
<feature type="region of interest" description="Disordered" evidence="2">
    <location>
        <begin position="491"/>
        <end position="557"/>
    </location>
</feature>
<feature type="compositionally biased region" description="Basic and acidic residues" evidence="2">
    <location>
        <begin position="539"/>
        <end position="551"/>
    </location>
</feature>
<dbReference type="KEGG" id="bbel:109465754"/>
<dbReference type="CDD" id="cd13243">
    <property type="entry name" value="PH_PLEKHG1_G2_G3"/>
    <property type="match status" value="1"/>
</dbReference>
<dbReference type="PANTHER" id="PTHR45924">
    <property type="entry name" value="FI17866P1"/>
    <property type="match status" value="1"/>
</dbReference>
<dbReference type="Pfam" id="PF22697">
    <property type="entry name" value="SOS1_NGEF_PH"/>
    <property type="match status" value="1"/>
</dbReference>
<evidence type="ECO:0000259" key="3">
    <source>
        <dbReference type="PROSITE" id="PS50003"/>
    </source>
</evidence>
<feature type="compositionally biased region" description="Basic and acidic residues" evidence="2">
    <location>
        <begin position="940"/>
        <end position="956"/>
    </location>
</feature>
<feature type="compositionally biased region" description="Basic and acidic residues" evidence="2">
    <location>
        <begin position="492"/>
        <end position="530"/>
    </location>
</feature>
<dbReference type="OrthoDB" id="1594986at2759"/>
<dbReference type="InterPro" id="IPR000219">
    <property type="entry name" value="DH_dom"/>
</dbReference>
<dbReference type="GeneID" id="109465754"/>
<dbReference type="Gene3D" id="1.20.900.10">
    <property type="entry name" value="Dbl homology (DH) domain"/>
    <property type="match status" value="1"/>
</dbReference>
<reference evidence="6" key="1">
    <citation type="submission" date="2025-08" db="UniProtKB">
        <authorList>
            <consortium name="RefSeq"/>
        </authorList>
    </citation>
    <scope>IDENTIFICATION</scope>
    <source>
        <tissue evidence="6">Gonad</tissue>
    </source>
</reference>
<feature type="compositionally biased region" description="Low complexity" evidence="2">
    <location>
        <begin position="76"/>
        <end position="93"/>
    </location>
</feature>
<feature type="region of interest" description="Disordered" evidence="2">
    <location>
        <begin position="1133"/>
        <end position="1154"/>
    </location>
</feature>
<dbReference type="InterPro" id="IPR011993">
    <property type="entry name" value="PH-like_dom_sf"/>
</dbReference>
<evidence type="ECO:0000256" key="1">
    <source>
        <dbReference type="ARBA" id="ARBA00022553"/>
    </source>
</evidence>
<sequence>MPLIQMHETSCADSFPTDGTVGLQMRDMELCGVVRTDQGELEMEVMHVPMYSRELDPTARMTNQDGGHRSPDSDRPTSISSTSSTSSSSLGSSGRLILAPINLNESSCDEAAKETIDRTPEKVLRKRSAPAIIQMSLPSSTNSSPEEKPIKDKLLRVSMPTGKLNNRISHTDRVVLEIMETERAYVKDLQDIIEGYMGCIVDRPELPITAEDVSSLFGNMEQIYDFNSGLLKNLENCRLRAVKVAECFVEKAKEFHIYTQYCTNYPSAVAVLTECTQNRVMNDFFKERQAVLKHNLPLGAYLLKPVQRVLKYHLLLQDIANNYEGEDGGHSTIKEALDTMTQVAHHINEMKKKHEDMLYVQEIQSQLSGWDGHDLTTYGELLLEGSFRMSRARNERHLYLFEKMLLVTKKLPSGLQCKTHILCSNLMIVESISNQPNSFHVIPFDNPKVQYTFQAKTLEQKRLWTKQLKTLILENLNAVIPTSARKAIMELGNERPYHPAHEERGEKGRTERRDSNKQHEEEEERRRDEGMGNMRHRVGRADSRRLTRAKTDTVLTPMAKLQRGIQLKGNFLLGMKKPDLTSPRFKRDKSMRGADSSAEGTQSESELTPRKATDQKLLPLQTFSDGEQPPTIQETDEGPVVVRRRSSRKRAGQTPSPIMAHRRSRSVDSLVLDGTKEDVEAFLDVLVKAGRETDLRIECEEDSSNSNGVEVQVPEVVTDRSSGASNNVDSSEQTHNEENSTVCNGHEAITEETISKKQNGVLSGSPVAVQKNKPSGVDSNVARTKKSVAELERGDEASGEDALQTDSDEEGDYDHISPSYRPDMVRPKFNDKDDESLDIWVRRPGMFSSVQNLNTQPRPSNLTLFHQFQRPNSNGMLNFPAKPNRKYSLEEAFEMLHSSASSSSSSQPSSPSKSVSLCNISGNFAASPQRSPSIDSMSAEVERKLSDLEQDQERLSSEAVDTEDIWSDLEAYIDKSIDDCKASKPATPVKIIEAPPKLAKTESNVSPAARGIRSALHNFVRRSPLARARERSDSSSSIGSFGSARRASSSSVFLQEDVIEEHPGSGMAGKHGKNRVYRLAREYSMRVKKRAAAAQTLLKKRNYSEGDALRPAVGKVRSHSFVGSAAVGARIAQHSDPSKVLKRSRSVTQSDGDISYLSGLNRFSSASLNSCDSLLSSAFTSPASSRPLSELSVGDPVRSATSSTSEPTETILKITEDQPEVKTTAQTTENSSKTEEGENSEESKPEAPGEHRNSLFMNNNNKDIPTIVINHKTTPKKAETTHRRPRRSTSTREERSSTSEAVVRLSKRPLSFIERRSLRQGNKMSIAGLDISRSAPNSVTSSPILTSSRTRKISYSEDITQALQGKLEKYGLSAEPRTVVIIEKDKDGKEKVISSPSESKKDPGRRRSYESRQPLWRSLSSSSLNTDAVSTNSIKERTKQYLQSVAPTDQPQAASAPADPAPITEKAFGLVEMNGWVKHVISMFQPDAF</sequence>
<dbReference type="Pfam" id="PF00621">
    <property type="entry name" value="RhoGEF"/>
    <property type="match status" value="1"/>
</dbReference>
<dbReference type="GO" id="GO:0031267">
    <property type="term" value="F:small GTPase binding"/>
    <property type="evidence" value="ECO:0007669"/>
    <property type="project" value="TreeGrafter"/>
</dbReference>
<dbReference type="GO" id="GO:0005085">
    <property type="term" value="F:guanyl-nucleotide exchange factor activity"/>
    <property type="evidence" value="ECO:0007669"/>
    <property type="project" value="InterPro"/>
</dbReference>
<dbReference type="InterPro" id="IPR055251">
    <property type="entry name" value="SOS1_NGEF_PH"/>
</dbReference>
<feature type="region of interest" description="Disordered" evidence="2">
    <location>
        <begin position="575"/>
        <end position="665"/>
    </location>
</feature>
<feature type="compositionally biased region" description="Basic and acidic residues" evidence="2">
    <location>
        <begin position="1232"/>
        <end position="1253"/>
    </location>
</feature>
<dbReference type="InterPro" id="IPR001849">
    <property type="entry name" value="PH_domain"/>
</dbReference>
<gene>
    <name evidence="6" type="primary">LOC109465754</name>
</gene>
<feature type="compositionally biased region" description="Basic and acidic residues" evidence="2">
    <location>
        <begin position="1388"/>
        <end position="1410"/>
    </location>
</feature>
<feature type="compositionally biased region" description="Polar residues" evidence="2">
    <location>
        <begin position="926"/>
        <end position="936"/>
    </location>
</feature>
<dbReference type="InterPro" id="IPR043324">
    <property type="entry name" value="PH_PLEKHG1_G2_G3"/>
</dbReference>
<keyword evidence="5" id="KW-1185">Reference proteome</keyword>
<organism evidence="5 6">
    <name type="scientific">Branchiostoma belcheri</name>
    <name type="common">Amphioxus</name>
    <dbReference type="NCBI Taxonomy" id="7741"/>
    <lineage>
        <taxon>Eukaryota</taxon>
        <taxon>Metazoa</taxon>
        <taxon>Chordata</taxon>
        <taxon>Cephalochordata</taxon>
        <taxon>Leptocardii</taxon>
        <taxon>Amphioxiformes</taxon>
        <taxon>Branchiostomatidae</taxon>
        <taxon>Branchiostoma</taxon>
    </lineage>
</organism>
<feature type="compositionally biased region" description="Polar residues" evidence="2">
    <location>
        <begin position="1418"/>
        <end position="1433"/>
    </location>
</feature>
<feature type="domain" description="DH" evidence="4">
    <location>
        <begin position="170"/>
        <end position="350"/>
    </location>
</feature>
<protein>
    <submittedName>
        <fullName evidence="6">Pleckstrin homology domain-containing family G member 1-like isoform X1</fullName>
    </submittedName>
</protein>
<feature type="compositionally biased region" description="Basic and acidic residues" evidence="2">
    <location>
        <begin position="787"/>
        <end position="796"/>
    </location>
</feature>
<feature type="region of interest" description="Disordered" evidence="2">
    <location>
        <begin position="926"/>
        <end position="960"/>
    </location>
</feature>
<dbReference type="CDD" id="cd00160">
    <property type="entry name" value="RhoGEF"/>
    <property type="match status" value="1"/>
</dbReference>
<evidence type="ECO:0000256" key="2">
    <source>
        <dbReference type="SAM" id="MobiDB-lite"/>
    </source>
</evidence>
<proteinExistence type="predicted"/>
<feature type="region of interest" description="Disordered" evidence="2">
    <location>
        <begin position="1179"/>
        <end position="1302"/>
    </location>
</feature>